<dbReference type="InterPro" id="IPR029196">
    <property type="entry name" value="HAPSTR1-like"/>
</dbReference>
<feature type="compositionally biased region" description="Polar residues" evidence="1">
    <location>
        <begin position="116"/>
        <end position="125"/>
    </location>
</feature>
<feature type="region of interest" description="Disordered" evidence="1">
    <location>
        <begin position="80"/>
        <end position="130"/>
    </location>
</feature>
<accession>A0A9N9YDP5</accession>
<evidence type="ECO:0000256" key="1">
    <source>
        <dbReference type="SAM" id="MobiDB-lite"/>
    </source>
</evidence>
<feature type="region of interest" description="Disordered" evidence="1">
    <location>
        <begin position="174"/>
        <end position="197"/>
    </location>
</feature>
<gene>
    <name evidence="2" type="ORF">CBYS24578_00005703</name>
</gene>
<dbReference type="Proteomes" id="UP000754883">
    <property type="component" value="Unassembled WGS sequence"/>
</dbReference>
<dbReference type="Pfam" id="PF15251">
    <property type="entry name" value="TAPR1-like"/>
    <property type="match status" value="1"/>
</dbReference>
<protein>
    <submittedName>
        <fullName evidence="2">Uncharacterized protein</fullName>
    </submittedName>
</protein>
<proteinExistence type="predicted"/>
<dbReference type="AlphaFoldDB" id="A0A9N9YDP5"/>
<evidence type="ECO:0000313" key="2">
    <source>
        <dbReference type="EMBL" id="CAH0004803.1"/>
    </source>
</evidence>
<sequence length="240" mass="26210">MDAQSARTETPEQLIEVFKAAALSVTKLYKSSVAAETRARSEGYQECLDDLLGFLDRDGHQLAGGLPKLRRWIAERREGGDVAVTTSESEDEVDKAETTPPNTSASASASSNSTTHTGIASNQPPTRAASIDPAPVEVVPIPNEHHHFIVPSQETFTFGSDHQYPNIATLDLSDARSRTPMSHHSSRQSRNRSATRNALRVSNQLGRGAGTKRRMDFDDFFGGCFNGKDTFGNGPKRRHM</sequence>
<comment type="caution">
    <text evidence="2">The sequence shown here is derived from an EMBL/GenBank/DDBJ whole genome shotgun (WGS) entry which is preliminary data.</text>
</comment>
<dbReference type="PANTHER" id="PTHR38645:SF1">
    <property type="entry name" value="YALI0F12243P"/>
    <property type="match status" value="1"/>
</dbReference>
<keyword evidence="3" id="KW-1185">Reference proteome</keyword>
<name>A0A9N9YDP5_9HYPO</name>
<dbReference type="OrthoDB" id="21418at2759"/>
<dbReference type="EMBL" id="CABFNO020001568">
    <property type="protein sequence ID" value="CAH0004803.1"/>
    <property type="molecule type" value="Genomic_DNA"/>
</dbReference>
<dbReference type="PANTHER" id="PTHR38645">
    <property type="entry name" value="CHROMOSOME 9, WHOLE GENOME SHOTGUN SEQUENCE"/>
    <property type="match status" value="1"/>
</dbReference>
<evidence type="ECO:0000313" key="3">
    <source>
        <dbReference type="Proteomes" id="UP000754883"/>
    </source>
</evidence>
<organism evidence="2 3">
    <name type="scientific">Clonostachys byssicola</name>
    <dbReference type="NCBI Taxonomy" id="160290"/>
    <lineage>
        <taxon>Eukaryota</taxon>
        <taxon>Fungi</taxon>
        <taxon>Dikarya</taxon>
        <taxon>Ascomycota</taxon>
        <taxon>Pezizomycotina</taxon>
        <taxon>Sordariomycetes</taxon>
        <taxon>Hypocreomycetidae</taxon>
        <taxon>Hypocreales</taxon>
        <taxon>Bionectriaceae</taxon>
        <taxon>Clonostachys</taxon>
    </lineage>
</organism>
<feature type="compositionally biased region" description="Low complexity" evidence="1">
    <location>
        <begin position="98"/>
        <end position="115"/>
    </location>
</feature>
<reference evidence="2" key="1">
    <citation type="submission" date="2021-10" db="EMBL/GenBank/DDBJ databases">
        <authorList>
            <person name="Piombo E."/>
        </authorList>
    </citation>
    <scope>NUCLEOTIDE SEQUENCE</scope>
</reference>